<feature type="domain" description="DUF1232" evidence="6">
    <location>
        <begin position="72"/>
        <end position="107"/>
    </location>
</feature>
<dbReference type="STRING" id="1471761.B0W44_11370"/>
<dbReference type="OrthoDB" id="9793277at2"/>
<dbReference type="Pfam" id="PF06803">
    <property type="entry name" value="DUF1232"/>
    <property type="match status" value="1"/>
</dbReference>
<evidence type="ECO:0000259" key="6">
    <source>
        <dbReference type="Pfam" id="PF06803"/>
    </source>
</evidence>
<dbReference type="EMBL" id="CP019699">
    <property type="protein sequence ID" value="AQS56276.1"/>
    <property type="molecule type" value="Genomic_DNA"/>
</dbReference>
<keyword evidence="8" id="KW-1185">Reference proteome</keyword>
<sequence length="140" mass="16546">MAHHHSTEHFVPAVLRLLQHLQRDASTPKGERTILQQFNKKIERVGGKHEFIEKLRLMYDYFIDPHTSRKQKVWIGAALLYFIMPMDVIVDVVPGLGWLDDGVAALFVWNLMRHEMNRYERRRKKEHEGVDCRQRTINSG</sequence>
<evidence type="ECO:0000256" key="1">
    <source>
        <dbReference type="ARBA" id="ARBA00004127"/>
    </source>
</evidence>
<dbReference type="Proteomes" id="UP000188603">
    <property type="component" value="Chromosome"/>
</dbReference>
<dbReference type="InterPro" id="IPR010652">
    <property type="entry name" value="DUF1232"/>
</dbReference>
<keyword evidence="3 5" id="KW-1133">Transmembrane helix</keyword>
<evidence type="ECO:0000256" key="3">
    <source>
        <dbReference type="ARBA" id="ARBA00022989"/>
    </source>
</evidence>
<dbReference type="KEGG" id="ntr:B0W44_11370"/>
<protein>
    <recommendedName>
        <fullName evidence="6">DUF1232 domain-containing protein</fullName>
    </recommendedName>
</protein>
<keyword evidence="4 5" id="KW-0472">Membrane</keyword>
<evidence type="ECO:0000313" key="8">
    <source>
        <dbReference type="Proteomes" id="UP000188603"/>
    </source>
</evidence>
<evidence type="ECO:0000313" key="7">
    <source>
        <dbReference type="EMBL" id="AQS56276.1"/>
    </source>
</evidence>
<evidence type="ECO:0000256" key="5">
    <source>
        <dbReference type="SAM" id="Phobius"/>
    </source>
</evidence>
<dbReference type="RefSeq" id="WP_077720134.1">
    <property type="nucleotide sequence ID" value="NZ_CP019699.1"/>
</dbReference>
<keyword evidence="2 5" id="KW-0812">Transmembrane</keyword>
<name>A0A1U9K8E2_9BACL</name>
<proteinExistence type="predicted"/>
<feature type="transmembrane region" description="Helical" evidence="5">
    <location>
        <begin position="73"/>
        <end position="90"/>
    </location>
</feature>
<dbReference type="GO" id="GO:0012505">
    <property type="term" value="C:endomembrane system"/>
    <property type="evidence" value="ECO:0007669"/>
    <property type="project" value="UniProtKB-SubCell"/>
</dbReference>
<gene>
    <name evidence="7" type="ORF">B0W44_11370</name>
</gene>
<evidence type="ECO:0000256" key="2">
    <source>
        <dbReference type="ARBA" id="ARBA00022692"/>
    </source>
</evidence>
<accession>A0A1U9K8E2</accession>
<dbReference type="AlphaFoldDB" id="A0A1U9K8E2"/>
<organism evidence="7 8">
    <name type="scientific">Novibacillus thermophilus</name>
    <dbReference type="NCBI Taxonomy" id="1471761"/>
    <lineage>
        <taxon>Bacteria</taxon>
        <taxon>Bacillati</taxon>
        <taxon>Bacillota</taxon>
        <taxon>Bacilli</taxon>
        <taxon>Bacillales</taxon>
        <taxon>Thermoactinomycetaceae</taxon>
        <taxon>Novibacillus</taxon>
    </lineage>
</organism>
<evidence type="ECO:0000256" key="4">
    <source>
        <dbReference type="ARBA" id="ARBA00023136"/>
    </source>
</evidence>
<reference evidence="7 8" key="1">
    <citation type="journal article" date="2015" name="Int. J. Syst. Evol. Microbiol.">
        <title>Novibacillus thermophilus gen. nov., sp. nov., a Gram-staining-negative and moderately thermophilic member of the family Thermoactinomycetaceae.</title>
        <authorList>
            <person name="Yang G."/>
            <person name="Chen J."/>
            <person name="Zhou S."/>
        </authorList>
    </citation>
    <scope>NUCLEOTIDE SEQUENCE [LARGE SCALE GENOMIC DNA]</scope>
    <source>
        <strain evidence="7 8">SG-1</strain>
    </source>
</reference>
<comment type="subcellular location">
    <subcellularLocation>
        <location evidence="1">Endomembrane system</location>
        <topology evidence="1">Multi-pass membrane protein</topology>
    </subcellularLocation>
</comment>